<feature type="domain" description="Small ribosomal subunit protein uS7" evidence="5">
    <location>
        <begin position="58"/>
        <end position="218"/>
    </location>
</feature>
<sequence>MSENWDAEVNAASNAVASAPAVHHADAMPEIKLFGKWASEDVQVNDMSLQDYISVKEKNARFLPHSAGRYAQKRFRKATCNIVERLTNSLMMHGRNNGKKLMACRIVKHAFEIIYLLTGEAPLQILVSAIINSGPREDSTRIGRAGTVRRQAVDVSPLRRVNQAIWLLCTGAREAAFRNIKTIAECLADELINAAKGSSNSYAIKKKDELERVAKSNR</sequence>
<gene>
    <name evidence="6" type="ORF">TKK_000885</name>
</gene>
<comment type="similarity">
    <text evidence="1 4">Belongs to the universal ribosomal protein uS7 family.</text>
</comment>
<accession>A0ABD2XMN7</accession>
<proteinExistence type="inferred from homology"/>
<dbReference type="FunFam" id="1.10.455.10:FF:000002">
    <property type="entry name" value="40S ribosomal protein S5"/>
    <property type="match status" value="1"/>
</dbReference>
<dbReference type="Proteomes" id="UP001627154">
    <property type="component" value="Unassembled WGS sequence"/>
</dbReference>
<dbReference type="InterPro" id="IPR000235">
    <property type="entry name" value="Ribosomal_uS7"/>
</dbReference>
<evidence type="ECO:0000313" key="6">
    <source>
        <dbReference type="EMBL" id="KAL3406746.1"/>
    </source>
</evidence>
<dbReference type="InterPro" id="IPR036823">
    <property type="entry name" value="Ribosomal_uS7_dom_sf"/>
</dbReference>
<evidence type="ECO:0000256" key="4">
    <source>
        <dbReference type="RuleBase" id="RU003619"/>
    </source>
</evidence>
<protein>
    <recommendedName>
        <fullName evidence="5">Small ribosomal subunit protein uS7 domain-containing protein</fullName>
    </recommendedName>
</protein>
<evidence type="ECO:0000313" key="7">
    <source>
        <dbReference type="Proteomes" id="UP001627154"/>
    </source>
</evidence>
<dbReference type="GO" id="GO:1990904">
    <property type="term" value="C:ribonucleoprotein complex"/>
    <property type="evidence" value="ECO:0007669"/>
    <property type="project" value="UniProtKB-KW"/>
</dbReference>
<dbReference type="InterPro" id="IPR023798">
    <property type="entry name" value="Ribosomal_uS7_dom"/>
</dbReference>
<evidence type="ECO:0000256" key="3">
    <source>
        <dbReference type="ARBA" id="ARBA00023274"/>
    </source>
</evidence>
<dbReference type="PROSITE" id="PS00052">
    <property type="entry name" value="RIBOSOMAL_S7"/>
    <property type="match status" value="1"/>
</dbReference>
<name>A0ABD2XMN7_9HYME</name>
<dbReference type="NCBIfam" id="NF003106">
    <property type="entry name" value="PRK04027.1"/>
    <property type="match status" value="1"/>
</dbReference>
<dbReference type="EMBL" id="JBJJXI010000018">
    <property type="protein sequence ID" value="KAL3406746.1"/>
    <property type="molecule type" value="Genomic_DNA"/>
</dbReference>
<dbReference type="AlphaFoldDB" id="A0ABD2XMN7"/>
<evidence type="ECO:0000259" key="5">
    <source>
        <dbReference type="Pfam" id="PF00177"/>
    </source>
</evidence>
<dbReference type="PANTHER" id="PTHR11205">
    <property type="entry name" value="RIBOSOMAL PROTEIN S7"/>
    <property type="match status" value="1"/>
</dbReference>
<keyword evidence="3 4" id="KW-0687">Ribonucleoprotein</keyword>
<dbReference type="Gene3D" id="1.10.455.10">
    <property type="entry name" value="Ribosomal protein S7 domain"/>
    <property type="match status" value="1"/>
</dbReference>
<organism evidence="6 7">
    <name type="scientific">Trichogramma kaykai</name>
    <dbReference type="NCBI Taxonomy" id="54128"/>
    <lineage>
        <taxon>Eukaryota</taxon>
        <taxon>Metazoa</taxon>
        <taxon>Ecdysozoa</taxon>
        <taxon>Arthropoda</taxon>
        <taxon>Hexapoda</taxon>
        <taxon>Insecta</taxon>
        <taxon>Pterygota</taxon>
        <taxon>Neoptera</taxon>
        <taxon>Endopterygota</taxon>
        <taxon>Hymenoptera</taxon>
        <taxon>Apocrita</taxon>
        <taxon>Proctotrupomorpha</taxon>
        <taxon>Chalcidoidea</taxon>
        <taxon>Trichogrammatidae</taxon>
        <taxon>Trichogramma</taxon>
    </lineage>
</organism>
<keyword evidence="7" id="KW-1185">Reference proteome</keyword>
<evidence type="ECO:0000256" key="2">
    <source>
        <dbReference type="ARBA" id="ARBA00022980"/>
    </source>
</evidence>
<dbReference type="InterPro" id="IPR005716">
    <property type="entry name" value="Ribosomal_uS7_euk/arc"/>
</dbReference>
<keyword evidence="2 4" id="KW-0689">Ribosomal protein</keyword>
<dbReference type="InterPro" id="IPR020606">
    <property type="entry name" value="Ribosomal_uS7_CS"/>
</dbReference>
<comment type="caution">
    <text evidence="6">The sequence shown here is derived from an EMBL/GenBank/DDBJ whole genome shotgun (WGS) entry which is preliminary data.</text>
</comment>
<dbReference type="PIRSF" id="PIRSF002122">
    <property type="entry name" value="RPS7p_RPS7a_RPS5e_RPS7o"/>
    <property type="match status" value="1"/>
</dbReference>
<dbReference type="SUPFAM" id="SSF47973">
    <property type="entry name" value="Ribosomal protein S7"/>
    <property type="match status" value="1"/>
</dbReference>
<dbReference type="NCBIfam" id="TIGR01028">
    <property type="entry name" value="uS7_euk_arch"/>
    <property type="match status" value="1"/>
</dbReference>
<evidence type="ECO:0000256" key="1">
    <source>
        <dbReference type="ARBA" id="ARBA00007151"/>
    </source>
</evidence>
<reference evidence="6 7" key="1">
    <citation type="journal article" date="2024" name="bioRxiv">
        <title>A reference genome for Trichogramma kaykai: A tiny desert-dwelling parasitoid wasp with competing sex-ratio distorters.</title>
        <authorList>
            <person name="Culotta J."/>
            <person name="Lindsey A.R."/>
        </authorList>
    </citation>
    <scope>NUCLEOTIDE SEQUENCE [LARGE SCALE GENOMIC DNA]</scope>
    <source>
        <strain evidence="6 7">KSX58</strain>
    </source>
</reference>
<dbReference type="CDD" id="cd14867">
    <property type="entry name" value="uS7_Eukaryote"/>
    <property type="match status" value="1"/>
</dbReference>
<dbReference type="Pfam" id="PF00177">
    <property type="entry name" value="Ribosomal_S7"/>
    <property type="match status" value="1"/>
</dbReference>
<dbReference type="GO" id="GO:0005840">
    <property type="term" value="C:ribosome"/>
    <property type="evidence" value="ECO:0007669"/>
    <property type="project" value="UniProtKB-KW"/>
</dbReference>